<keyword evidence="2" id="KW-1185">Reference proteome</keyword>
<dbReference type="EMBL" id="WMJX01000001">
    <property type="protein sequence ID" value="MTG96729.1"/>
    <property type="molecule type" value="Genomic_DNA"/>
</dbReference>
<dbReference type="RefSeq" id="WP_155090776.1">
    <property type="nucleotide sequence ID" value="NZ_CP102754.1"/>
</dbReference>
<gene>
    <name evidence="1" type="ORF">GJV76_00980</name>
</gene>
<reference evidence="1 2" key="1">
    <citation type="submission" date="2019-11" db="EMBL/GenBank/DDBJ databases">
        <title>Genome of Strain BIT-d1.</title>
        <authorList>
            <person name="Yang Y."/>
        </authorList>
    </citation>
    <scope>NUCLEOTIDE SEQUENCE [LARGE SCALE GENOMIC DNA]</scope>
    <source>
        <strain evidence="1 2">BIT-d1</strain>
    </source>
</reference>
<accession>A0A6I3LBA2</accession>
<protein>
    <submittedName>
        <fullName evidence="1">Uncharacterized protein</fullName>
    </submittedName>
</protein>
<dbReference type="Proteomes" id="UP000438760">
    <property type="component" value="Unassembled WGS sequence"/>
</dbReference>
<organism evidence="1 2">
    <name type="scientific">Myroides albus</name>
    <dbReference type="NCBI Taxonomy" id="2562892"/>
    <lineage>
        <taxon>Bacteria</taxon>
        <taxon>Pseudomonadati</taxon>
        <taxon>Bacteroidota</taxon>
        <taxon>Flavobacteriia</taxon>
        <taxon>Flavobacteriales</taxon>
        <taxon>Flavobacteriaceae</taxon>
        <taxon>Myroides</taxon>
    </lineage>
</organism>
<name>A0A6I3LBA2_9FLAO</name>
<sequence length="77" mass="8888">MDNPFKKILQDEKLPVYIKDRVIDNLNFIKLSLDVSELYTVKVPQALGSVIGESDKKKEQELIEKIINAKKNENNDE</sequence>
<evidence type="ECO:0000313" key="2">
    <source>
        <dbReference type="Proteomes" id="UP000438760"/>
    </source>
</evidence>
<comment type="caution">
    <text evidence="1">The sequence shown here is derived from an EMBL/GenBank/DDBJ whole genome shotgun (WGS) entry which is preliminary data.</text>
</comment>
<evidence type="ECO:0000313" key="1">
    <source>
        <dbReference type="EMBL" id="MTG96729.1"/>
    </source>
</evidence>
<dbReference type="OrthoDB" id="1453121at2"/>
<proteinExistence type="predicted"/>
<dbReference type="AlphaFoldDB" id="A0A6I3LBA2"/>